<dbReference type="Pfam" id="PF00046">
    <property type="entry name" value="Homeodomain"/>
    <property type="match status" value="1"/>
</dbReference>
<evidence type="ECO:0000313" key="5">
    <source>
        <dbReference type="EMBL" id="OCF51312.1"/>
    </source>
</evidence>
<keyword evidence="1 2" id="KW-0539">Nucleus</keyword>
<dbReference type="KEGG" id="kpin:30170395"/>
<keyword evidence="7" id="KW-1185">Reference proteome</keyword>
<evidence type="ECO:0000256" key="1">
    <source>
        <dbReference type="PROSITE-ProRule" id="PRU00108"/>
    </source>
</evidence>
<dbReference type="SMART" id="SM00389">
    <property type="entry name" value="HOX"/>
    <property type="match status" value="1"/>
</dbReference>
<dbReference type="GO" id="GO:0003677">
    <property type="term" value="F:DNA binding"/>
    <property type="evidence" value="ECO:0007669"/>
    <property type="project" value="UniProtKB-UniRule"/>
</dbReference>
<keyword evidence="1 2" id="KW-0238">DNA-binding</keyword>
<protein>
    <recommendedName>
        <fullName evidence="4">Homeobox domain-containing protein</fullName>
    </recommendedName>
</protein>
<reference evidence="5" key="1">
    <citation type="submission" date="2013-07" db="EMBL/GenBank/DDBJ databases">
        <title>The Genome Sequence of Cryptococcus pinus CBS10737.</title>
        <authorList>
            <consortium name="The Broad Institute Genome Sequencing Platform"/>
            <person name="Cuomo C."/>
            <person name="Litvintseva A."/>
            <person name="Chen Y."/>
            <person name="Heitman J."/>
            <person name="Sun S."/>
            <person name="Springer D."/>
            <person name="Dromer F."/>
            <person name="Young S.K."/>
            <person name="Zeng Q."/>
            <person name="Gargeya S."/>
            <person name="Fitzgerald M."/>
            <person name="Abouelleil A."/>
            <person name="Alvarado L."/>
            <person name="Berlin A.M."/>
            <person name="Chapman S.B."/>
            <person name="Dewar J."/>
            <person name="Goldberg J."/>
            <person name="Griggs A."/>
            <person name="Gujja S."/>
            <person name="Hansen M."/>
            <person name="Howarth C."/>
            <person name="Imamovic A."/>
            <person name="Larimer J."/>
            <person name="McCowan C."/>
            <person name="Murphy C."/>
            <person name="Pearson M."/>
            <person name="Priest M."/>
            <person name="Roberts A."/>
            <person name="Saif S."/>
            <person name="Shea T."/>
            <person name="Sykes S."/>
            <person name="Wortman J."/>
            <person name="Nusbaum C."/>
            <person name="Birren B."/>
        </authorList>
    </citation>
    <scope>NUCLEOTIDE SEQUENCE [LARGE SCALE GENOMIC DNA]</scope>
    <source>
        <strain evidence="5">CBS 10737</strain>
    </source>
</reference>
<evidence type="ECO:0000313" key="7">
    <source>
        <dbReference type="Proteomes" id="UP000094020"/>
    </source>
</evidence>
<dbReference type="GeneID" id="30170395"/>
<reference evidence="5" key="3">
    <citation type="submission" date="2016-07" db="EMBL/GenBank/DDBJ databases">
        <title>Evolution of pathogenesis and genome organization in the Tremellales.</title>
        <authorList>
            <person name="Cuomo C."/>
            <person name="Litvintseva A."/>
            <person name="Heitman J."/>
            <person name="Chen Y."/>
            <person name="Sun S."/>
            <person name="Springer D."/>
            <person name="Dromer F."/>
            <person name="Young S."/>
            <person name="Zeng Q."/>
            <person name="Chapman S."/>
            <person name="Gujja S."/>
            <person name="Saif S."/>
            <person name="Birren B."/>
        </authorList>
    </citation>
    <scope>NUCLEOTIDE SEQUENCE</scope>
    <source>
        <strain evidence="5">CBS 10737</strain>
    </source>
</reference>
<evidence type="ECO:0000256" key="2">
    <source>
        <dbReference type="RuleBase" id="RU000682"/>
    </source>
</evidence>
<accession>A0A1B9I701</accession>
<gene>
    <name evidence="5" type="ORF">I206_02026</name>
    <name evidence="6" type="ORF">I206_104495</name>
</gene>
<name>A0A1B9I701_9TREE</name>
<dbReference type="InterPro" id="IPR001356">
    <property type="entry name" value="HD"/>
</dbReference>
<evidence type="ECO:0000259" key="4">
    <source>
        <dbReference type="PROSITE" id="PS50071"/>
    </source>
</evidence>
<dbReference type="EMBL" id="CP144524">
    <property type="protein sequence ID" value="WWC70544.1"/>
    <property type="molecule type" value="Genomic_DNA"/>
</dbReference>
<feature type="DNA-binding region" description="Homeobox" evidence="1">
    <location>
        <begin position="139"/>
        <end position="198"/>
    </location>
</feature>
<dbReference type="EMBL" id="KV700115">
    <property type="protein sequence ID" value="OCF51312.1"/>
    <property type="molecule type" value="Genomic_DNA"/>
</dbReference>
<keyword evidence="1 2" id="KW-0371">Homeobox</keyword>
<reference evidence="6" key="4">
    <citation type="submission" date="2024-02" db="EMBL/GenBank/DDBJ databases">
        <title>Comparative genomics of Cryptococcus and Kwoniella reveals pathogenesis evolution and contrasting modes of karyotype evolution via chromosome fusion or intercentromeric recombination.</title>
        <authorList>
            <person name="Coelho M.A."/>
            <person name="David-Palma M."/>
            <person name="Shea T."/>
            <person name="Bowers K."/>
            <person name="McGinley-Smith S."/>
            <person name="Mohammad A.W."/>
            <person name="Gnirke A."/>
            <person name="Yurkov A.M."/>
            <person name="Nowrousian M."/>
            <person name="Sun S."/>
            <person name="Cuomo C.A."/>
            <person name="Heitman J."/>
        </authorList>
    </citation>
    <scope>NUCLEOTIDE SEQUENCE</scope>
    <source>
        <strain evidence="6">CBS 10737</strain>
    </source>
</reference>
<dbReference type="GO" id="GO:0005634">
    <property type="term" value="C:nucleus"/>
    <property type="evidence" value="ECO:0007669"/>
    <property type="project" value="UniProtKB-SubCell"/>
</dbReference>
<feature type="compositionally biased region" description="Low complexity" evidence="3">
    <location>
        <begin position="286"/>
        <end position="296"/>
    </location>
</feature>
<feature type="compositionally biased region" description="Polar residues" evidence="3">
    <location>
        <begin position="431"/>
        <end position="443"/>
    </location>
</feature>
<dbReference type="PROSITE" id="PS50071">
    <property type="entry name" value="HOMEOBOX_2"/>
    <property type="match status" value="1"/>
</dbReference>
<proteinExistence type="predicted"/>
<feature type="compositionally biased region" description="Polar residues" evidence="3">
    <location>
        <begin position="297"/>
        <end position="308"/>
    </location>
</feature>
<dbReference type="Gene3D" id="1.10.10.60">
    <property type="entry name" value="Homeodomain-like"/>
    <property type="match status" value="1"/>
</dbReference>
<dbReference type="CDD" id="cd00086">
    <property type="entry name" value="homeodomain"/>
    <property type="match status" value="1"/>
</dbReference>
<evidence type="ECO:0000256" key="3">
    <source>
        <dbReference type="SAM" id="MobiDB-lite"/>
    </source>
</evidence>
<sequence>MTTKALDVIFNTAARISEACQLDPANSPLRSQGVEPSLVLPTREWILPYMSDLSPRLLEMVWQRANQVIQEERKTTLGLYRTTVSRMVSLESYGGMSDRETEFKICKAFETHYQKSCFRIRQTVHATLSRQRGLEEDDRFKRSASFSQRTILLLEAAYTRTKILSTAETAIIAEAAGITPHQVRTWFQNKRNRGDKRQQISNIQPQARKIQGLPKRTQPQASQYIKEEPQSLPNRKVRGLPRRAQASHNAPQTPMFSETPYSDISSSVGNGISYHTNGNAERMKRSPSSSSSVSNSTDIPNGGFTSPYESMLQHGQEVPYISLEWGAGMLNIPMEMLQSNGIHQVPVFNFTPPSPLNLNFNQVLNPAHFADTQNMFGGQMYDTPVEKQSFNPFTSDPNGLSSLESIESLLQSALSDPSSFEQFPTLATSPQFSLDSLSPQSEVPSLASLGSPDWSNESEKGLDPNFFQALEGMLAQQGLSSINEIDSALDEGSSAGPSRCVSMSSLGDYGSGVEILSANEGIDLSYIAAIPLPPSPQKSSFDLQPIADYSGPTQLDESIYMGSLDDTSEFLNSGMCTPSSTTSGYPLVTPTSQSEPLAEVDQSQWSWIGGVLPFDNLAGMEIEMMEFGDAKMDGWSSGGGELIAA</sequence>
<dbReference type="Proteomes" id="UP000094020">
    <property type="component" value="Chromosome 6"/>
</dbReference>
<feature type="region of interest" description="Disordered" evidence="3">
    <location>
        <begin position="190"/>
        <end position="308"/>
    </location>
</feature>
<feature type="domain" description="Homeobox" evidence="4">
    <location>
        <begin position="137"/>
        <end position="197"/>
    </location>
</feature>
<feature type="region of interest" description="Disordered" evidence="3">
    <location>
        <begin position="431"/>
        <end position="458"/>
    </location>
</feature>
<dbReference type="AlphaFoldDB" id="A0A1B9I701"/>
<reference evidence="6" key="2">
    <citation type="submission" date="2013-07" db="EMBL/GenBank/DDBJ databases">
        <authorList>
            <consortium name="The Broad Institute Genome Sequencing Platform"/>
            <person name="Cuomo C."/>
            <person name="Litvintseva A."/>
            <person name="Chen Y."/>
            <person name="Heitman J."/>
            <person name="Sun S."/>
            <person name="Springer D."/>
            <person name="Dromer F."/>
            <person name="Young S.K."/>
            <person name="Zeng Q."/>
            <person name="Gargeya S."/>
            <person name="Fitzgerald M."/>
            <person name="Abouelleil A."/>
            <person name="Alvarado L."/>
            <person name="Berlin A.M."/>
            <person name="Chapman S.B."/>
            <person name="Dewar J."/>
            <person name="Goldberg J."/>
            <person name="Griggs A."/>
            <person name="Gujja S."/>
            <person name="Hansen M."/>
            <person name="Howarth C."/>
            <person name="Imamovic A."/>
            <person name="Larimer J."/>
            <person name="McCowan C."/>
            <person name="Murphy C."/>
            <person name="Pearson M."/>
            <person name="Priest M."/>
            <person name="Roberts A."/>
            <person name="Saif S."/>
            <person name="Shea T."/>
            <person name="Sykes S."/>
            <person name="Wortman J."/>
            <person name="Nusbaum C."/>
            <person name="Birren B."/>
        </authorList>
    </citation>
    <scope>NUCLEOTIDE SEQUENCE</scope>
    <source>
        <strain evidence="6">CBS 10737</strain>
    </source>
</reference>
<dbReference type="OrthoDB" id="6159439at2759"/>
<dbReference type="InterPro" id="IPR009057">
    <property type="entry name" value="Homeodomain-like_sf"/>
</dbReference>
<feature type="compositionally biased region" description="Polar residues" evidence="3">
    <location>
        <begin position="246"/>
        <end position="279"/>
    </location>
</feature>
<organism evidence="5">
    <name type="scientific">Kwoniella pini CBS 10737</name>
    <dbReference type="NCBI Taxonomy" id="1296096"/>
    <lineage>
        <taxon>Eukaryota</taxon>
        <taxon>Fungi</taxon>
        <taxon>Dikarya</taxon>
        <taxon>Basidiomycota</taxon>
        <taxon>Agaricomycotina</taxon>
        <taxon>Tremellomycetes</taxon>
        <taxon>Tremellales</taxon>
        <taxon>Cryptococcaceae</taxon>
        <taxon>Kwoniella</taxon>
    </lineage>
</organism>
<comment type="subcellular location">
    <subcellularLocation>
        <location evidence="1 2">Nucleus</location>
    </subcellularLocation>
</comment>
<evidence type="ECO:0000313" key="6">
    <source>
        <dbReference type="EMBL" id="WWC70544.1"/>
    </source>
</evidence>
<dbReference type="SUPFAM" id="SSF46689">
    <property type="entry name" value="Homeodomain-like"/>
    <property type="match status" value="1"/>
</dbReference>
<dbReference type="RefSeq" id="XP_019012531.1">
    <property type="nucleotide sequence ID" value="XM_019153791.1"/>
</dbReference>